<keyword evidence="1" id="KW-0653">Protein transport</keyword>
<reference evidence="4 5" key="1">
    <citation type="journal article" date="2017" name="Genome Biol.">
        <title>New reference genome sequences of hot pepper reveal the massive evolution of plant disease-resistance genes by retroduplication.</title>
        <authorList>
            <person name="Kim S."/>
            <person name="Park J."/>
            <person name="Yeom S.I."/>
            <person name="Kim Y.M."/>
            <person name="Seo E."/>
            <person name="Kim K.T."/>
            <person name="Kim M.S."/>
            <person name="Lee J.M."/>
            <person name="Cheong K."/>
            <person name="Shin H.S."/>
            <person name="Kim S.B."/>
            <person name="Han K."/>
            <person name="Lee J."/>
            <person name="Park M."/>
            <person name="Lee H.A."/>
            <person name="Lee H.Y."/>
            <person name="Lee Y."/>
            <person name="Oh S."/>
            <person name="Lee J.H."/>
            <person name="Choi E."/>
            <person name="Choi E."/>
            <person name="Lee S.E."/>
            <person name="Jeon J."/>
            <person name="Kim H."/>
            <person name="Choi G."/>
            <person name="Song H."/>
            <person name="Lee J."/>
            <person name="Lee S.C."/>
            <person name="Kwon J.K."/>
            <person name="Lee H.Y."/>
            <person name="Koo N."/>
            <person name="Hong Y."/>
            <person name="Kim R.W."/>
            <person name="Kang W.H."/>
            <person name="Huh J.H."/>
            <person name="Kang B.C."/>
            <person name="Yang T.J."/>
            <person name="Lee Y.H."/>
            <person name="Bennetzen J.L."/>
            <person name="Choi D."/>
        </authorList>
    </citation>
    <scope>NUCLEOTIDE SEQUENCE [LARGE SCALE GENOMIC DNA]</scope>
    <source>
        <strain evidence="5">cv. PBC81</strain>
    </source>
</reference>
<evidence type="ECO:0000259" key="3">
    <source>
        <dbReference type="PROSITE" id="PS50192"/>
    </source>
</evidence>
<dbReference type="EMBL" id="MLFT02000009">
    <property type="protein sequence ID" value="PHT37689.1"/>
    <property type="molecule type" value="Genomic_DNA"/>
</dbReference>
<dbReference type="InterPro" id="IPR000727">
    <property type="entry name" value="T_SNARE_dom"/>
</dbReference>
<gene>
    <name evidence="4" type="ORF">CQW23_21262</name>
</gene>
<dbReference type="GO" id="GO:0015031">
    <property type="term" value="P:protein transport"/>
    <property type="evidence" value="ECO:0007669"/>
    <property type="project" value="UniProtKB-KW"/>
</dbReference>
<dbReference type="STRING" id="33114.A0A2G2VXK1"/>
<dbReference type="PROSITE" id="PS50192">
    <property type="entry name" value="T_SNARE"/>
    <property type="match status" value="1"/>
</dbReference>
<comment type="caution">
    <text evidence="4">The sequence shown here is derived from an EMBL/GenBank/DDBJ whole genome shotgun (WGS) entry which is preliminary data.</text>
</comment>
<evidence type="ECO:0000256" key="2">
    <source>
        <dbReference type="SAM" id="MobiDB-lite"/>
    </source>
</evidence>
<dbReference type="Gene3D" id="1.20.5.110">
    <property type="match status" value="1"/>
</dbReference>
<reference evidence="5" key="2">
    <citation type="journal article" date="2017" name="J. Anim. Genet.">
        <title>Multiple reference genome sequences of hot pepper reveal the massive evolution of plant disease resistance genes by retroduplication.</title>
        <authorList>
            <person name="Kim S."/>
            <person name="Park J."/>
            <person name="Yeom S.-I."/>
            <person name="Kim Y.-M."/>
            <person name="Seo E."/>
            <person name="Kim K.-T."/>
            <person name="Kim M.-S."/>
            <person name="Lee J.M."/>
            <person name="Cheong K."/>
            <person name="Shin H.-S."/>
            <person name="Kim S.-B."/>
            <person name="Han K."/>
            <person name="Lee J."/>
            <person name="Park M."/>
            <person name="Lee H.-A."/>
            <person name="Lee H.-Y."/>
            <person name="Lee Y."/>
            <person name="Oh S."/>
            <person name="Lee J.H."/>
            <person name="Choi E."/>
            <person name="Choi E."/>
            <person name="Lee S.E."/>
            <person name="Jeon J."/>
            <person name="Kim H."/>
            <person name="Choi G."/>
            <person name="Song H."/>
            <person name="Lee J."/>
            <person name="Lee S.-C."/>
            <person name="Kwon J.-K."/>
            <person name="Lee H.-Y."/>
            <person name="Koo N."/>
            <person name="Hong Y."/>
            <person name="Kim R.W."/>
            <person name="Kang W.-H."/>
            <person name="Huh J.H."/>
            <person name="Kang B.-C."/>
            <person name="Yang T.-J."/>
            <person name="Lee Y.-H."/>
            <person name="Bennetzen J.L."/>
            <person name="Choi D."/>
        </authorList>
    </citation>
    <scope>NUCLEOTIDE SEQUENCE [LARGE SCALE GENOMIC DNA]</scope>
    <source>
        <strain evidence="5">cv. PBC81</strain>
    </source>
</reference>
<dbReference type="SUPFAM" id="SSF58038">
    <property type="entry name" value="SNARE fusion complex"/>
    <property type="match status" value="1"/>
</dbReference>
<dbReference type="CDD" id="cd15841">
    <property type="entry name" value="SNARE_Qc"/>
    <property type="match status" value="1"/>
</dbReference>
<feature type="domain" description="T-SNARE coiled-coil homology" evidence="3">
    <location>
        <begin position="74"/>
        <end position="136"/>
    </location>
</feature>
<keyword evidence="1" id="KW-0813">Transport</keyword>
<evidence type="ECO:0000313" key="5">
    <source>
        <dbReference type="Proteomes" id="UP000224567"/>
    </source>
</evidence>
<sequence length="307" mass="34672">MLIEPLGQLKKQFKGLSKEELETCGELVLMPSERIQAILDRSTTDAAKKPGGCGTSSFNKNIKFDSEGQFNDGYYEQTDEDEGLDVISEVLDTLKNLARDMNEELDRQVPLIDEIDTKVDKASRQLVISKTIMSNSRKTLTRPILRVKVVGRSRKEASTSSLSPPPTVDDTSMEYDCMGGEEWDNSEDYEEEEYGGGNRFNVMTTNIAESLNSILLDEREYPVATIFNSIAHRFGEIFRKRYAEVNNSRTPFIPVAKNILRKNMTEGDKFYVNNINRSTDEFTVLGCGPSAKVNLSRRYVLKGSLTW</sequence>
<protein>
    <recommendedName>
        <fullName evidence="3">t-SNARE coiled-coil homology domain-containing protein</fullName>
    </recommendedName>
</protein>
<keyword evidence="5" id="KW-1185">Reference proteome</keyword>
<dbReference type="Proteomes" id="UP000224567">
    <property type="component" value="Unassembled WGS sequence"/>
</dbReference>
<accession>A0A2G2VXK1</accession>
<proteinExistence type="predicted"/>
<organism evidence="4 5">
    <name type="scientific">Capsicum baccatum</name>
    <name type="common">Peruvian pepper</name>
    <dbReference type="NCBI Taxonomy" id="33114"/>
    <lineage>
        <taxon>Eukaryota</taxon>
        <taxon>Viridiplantae</taxon>
        <taxon>Streptophyta</taxon>
        <taxon>Embryophyta</taxon>
        <taxon>Tracheophyta</taxon>
        <taxon>Spermatophyta</taxon>
        <taxon>Magnoliopsida</taxon>
        <taxon>eudicotyledons</taxon>
        <taxon>Gunneridae</taxon>
        <taxon>Pentapetalae</taxon>
        <taxon>asterids</taxon>
        <taxon>lamiids</taxon>
        <taxon>Solanales</taxon>
        <taxon>Solanaceae</taxon>
        <taxon>Solanoideae</taxon>
        <taxon>Capsiceae</taxon>
        <taxon>Capsicum</taxon>
    </lineage>
</organism>
<dbReference type="OrthoDB" id="1248924at2759"/>
<evidence type="ECO:0000313" key="4">
    <source>
        <dbReference type="EMBL" id="PHT37689.1"/>
    </source>
</evidence>
<feature type="region of interest" description="Disordered" evidence="2">
    <location>
        <begin position="155"/>
        <end position="174"/>
    </location>
</feature>
<dbReference type="AlphaFoldDB" id="A0A2G2VXK1"/>
<name>A0A2G2VXK1_CAPBA</name>
<evidence type="ECO:0000256" key="1">
    <source>
        <dbReference type="ARBA" id="ARBA00022927"/>
    </source>
</evidence>